<evidence type="ECO:0000256" key="1">
    <source>
        <dbReference type="SAM" id="SignalP"/>
    </source>
</evidence>
<keyword evidence="1" id="KW-0732">Signal</keyword>
<dbReference type="EMBL" id="QJTK01000016">
    <property type="protein sequence ID" value="PYF07754.1"/>
    <property type="molecule type" value="Genomic_DNA"/>
</dbReference>
<protein>
    <recommendedName>
        <fullName evidence="4">DUF2946 family protein</fullName>
    </recommendedName>
</protein>
<dbReference type="RefSeq" id="WP_110806832.1">
    <property type="nucleotide sequence ID" value="NZ_QJTK01000016.1"/>
</dbReference>
<sequence>MTFTAPLARRLTPLAALALRLSLCLALVMAGVWSTAACAAQAGLSPMEICSSAGGTEVVWLDAQGHAAPAPTPADCDACPDCLAAAAGAVVPRPAKLIRAADTRFEPLWITAQAEIPARPDPAPAARGPPCAAPVRMIS</sequence>
<feature type="signal peptide" evidence="1">
    <location>
        <begin position="1"/>
        <end position="39"/>
    </location>
</feature>
<reference evidence="2 3" key="1">
    <citation type="submission" date="2018-06" db="EMBL/GenBank/DDBJ databases">
        <title>Genomic Encyclopedia of Type Strains, Phase III (KMG-III): the genomes of soil and plant-associated and newly described type strains.</title>
        <authorList>
            <person name="Whitman W."/>
        </authorList>
    </citation>
    <scope>NUCLEOTIDE SEQUENCE [LARGE SCALE GENOMIC DNA]</scope>
    <source>
        <strain evidence="2 3">JA737</strain>
    </source>
</reference>
<dbReference type="AlphaFoldDB" id="A0A318TSX3"/>
<dbReference type="OrthoDB" id="9969933at2"/>
<evidence type="ECO:0000313" key="3">
    <source>
        <dbReference type="Proteomes" id="UP000247727"/>
    </source>
</evidence>
<organism evidence="2 3">
    <name type="scientific">Rhodobacter viridis</name>
    <dbReference type="NCBI Taxonomy" id="1054202"/>
    <lineage>
        <taxon>Bacteria</taxon>
        <taxon>Pseudomonadati</taxon>
        <taxon>Pseudomonadota</taxon>
        <taxon>Alphaproteobacteria</taxon>
        <taxon>Rhodobacterales</taxon>
        <taxon>Rhodobacter group</taxon>
        <taxon>Rhodobacter</taxon>
    </lineage>
</organism>
<gene>
    <name evidence="2" type="ORF">C8J30_11680</name>
</gene>
<comment type="caution">
    <text evidence="2">The sequence shown here is derived from an EMBL/GenBank/DDBJ whole genome shotgun (WGS) entry which is preliminary data.</text>
</comment>
<accession>A0A318TSX3</accession>
<name>A0A318TSX3_9RHOB</name>
<evidence type="ECO:0000313" key="2">
    <source>
        <dbReference type="EMBL" id="PYF07754.1"/>
    </source>
</evidence>
<feature type="chain" id="PRO_5016386679" description="DUF2946 family protein" evidence="1">
    <location>
        <begin position="40"/>
        <end position="139"/>
    </location>
</feature>
<proteinExistence type="predicted"/>
<keyword evidence="3" id="KW-1185">Reference proteome</keyword>
<evidence type="ECO:0008006" key="4">
    <source>
        <dbReference type="Google" id="ProtNLM"/>
    </source>
</evidence>
<dbReference type="Proteomes" id="UP000247727">
    <property type="component" value="Unassembled WGS sequence"/>
</dbReference>